<comment type="caution">
    <text evidence="9">The sequence shown here is derived from an EMBL/GenBank/DDBJ whole genome shotgun (WGS) entry which is preliminary data.</text>
</comment>
<dbReference type="EMBL" id="JBBUTG010000012">
    <property type="protein sequence ID" value="MEK8032753.1"/>
    <property type="molecule type" value="Genomic_DNA"/>
</dbReference>
<dbReference type="InterPro" id="IPR029062">
    <property type="entry name" value="Class_I_gatase-like"/>
</dbReference>
<evidence type="ECO:0000256" key="3">
    <source>
        <dbReference type="ARBA" id="ARBA00006534"/>
    </source>
</evidence>
<dbReference type="Proteomes" id="UP001371218">
    <property type="component" value="Unassembled WGS sequence"/>
</dbReference>
<evidence type="ECO:0000256" key="7">
    <source>
        <dbReference type="ARBA" id="ARBA00022801"/>
    </source>
</evidence>
<keyword evidence="7 9" id="KW-0378">Hydrolase</keyword>
<keyword evidence="8" id="KW-0720">Serine protease</keyword>
<evidence type="ECO:0000313" key="9">
    <source>
        <dbReference type="EMBL" id="MEK8032753.1"/>
    </source>
</evidence>
<proteinExistence type="inferred from homology"/>
<keyword evidence="9" id="KW-0121">Carboxypeptidase</keyword>
<keyword evidence="10" id="KW-1185">Reference proteome</keyword>
<evidence type="ECO:0000256" key="5">
    <source>
        <dbReference type="ARBA" id="ARBA00015719"/>
    </source>
</evidence>
<dbReference type="GO" id="GO:0008241">
    <property type="term" value="F:peptidyl-dipeptidase activity"/>
    <property type="evidence" value="ECO:0007669"/>
    <property type="project" value="UniProtKB-EC"/>
</dbReference>
<comment type="catalytic activity">
    <reaction evidence="1">
        <text>[L-4-(L-arginin-2-N-yl)aspartate](n) + H2O = [L-4-(L-arginin-2-N-yl)aspartate](n-1) + L-4-(L-arginin-2-N-yl)aspartate</text>
        <dbReference type="Rhea" id="RHEA:12845"/>
        <dbReference type="Rhea" id="RHEA-COMP:13728"/>
        <dbReference type="Rhea" id="RHEA-COMP:13734"/>
        <dbReference type="ChEBI" id="CHEBI:15377"/>
        <dbReference type="ChEBI" id="CHEBI:137986"/>
        <dbReference type="ChEBI" id="CHEBI:137991"/>
        <dbReference type="EC" id="3.4.15.6"/>
    </reaction>
</comment>
<evidence type="ECO:0000313" key="10">
    <source>
        <dbReference type="Proteomes" id="UP001371218"/>
    </source>
</evidence>
<reference evidence="9 10" key="1">
    <citation type="submission" date="2024-04" db="EMBL/GenBank/DDBJ databases">
        <title>Novel species of the genus Ideonella isolated from streams.</title>
        <authorList>
            <person name="Lu H."/>
        </authorList>
    </citation>
    <scope>NUCLEOTIDE SEQUENCE [LARGE SCALE GENOMIC DNA]</scope>
    <source>
        <strain evidence="9 10">DXS29W</strain>
    </source>
</reference>
<dbReference type="Gene3D" id="3.40.50.880">
    <property type="match status" value="1"/>
</dbReference>
<gene>
    <name evidence="9" type="ORF">AACH06_18180</name>
</gene>
<evidence type="ECO:0000256" key="8">
    <source>
        <dbReference type="ARBA" id="ARBA00022825"/>
    </source>
</evidence>
<dbReference type="RefSeq" id="WP_341427175.1">
    <property type="nucleotide sequence ID" value="NZ_JBBUTG010000012.1"/>
</dbReference>
<dbReference type="GO" id="GO:0004180">
    <property type="term" value="F:carboxypeptidase activity"/>
    <property type="evidence" value="ECO:0007669"/>
    <property type="project" value="UniProtKB-KW"/>
</dbReference>
<evidence type="ECO:0000256" key="1">
    <source>
        <dbReference type="ARBA" id="ARBA00001092"/>
    </source>
</evidence>
<dbReference type="PIRSF" id="PIRSF032067">
    <property type="entry name" value="Cyanophycinase"/>
    <property type="match status" value="1"/>
</dbReference>
<name>A0ABU9BS11_9BURK</name>
<evidence type="ECO:0000256" key="6">
    <source>
        <dbReference type="ARBA" id="ARBA00022670"/>
    </source>
</evidence>
<dbReference type="EC" id="3.4.15.6" evidence="4"/>
<protein>
    <recommendedName>
        <fullName evidence="5">Cyanophycinase</fullName>
        <ecNumber evidence="4">3.4.15.6</ecNumber>
    </recommendedName>
</protein>
<organism evidence="9 10">
    <name type="scientific">Ideonella lacteola</name>
    <dbReference type="NCBI Taxonomy" id="2984193"/>
    <lineage>
        <taxon>Bacteria</taxon>
        <taxon>Pseudomonadati</taxon>
        <taxon>Pseudomonadota</taxon>
        <taxon>Betaproteobacteria</taxon>
        <taxon>Burkholderiales</taxon>
        <taxon>Sphaerotilaceae</taxon>
        <taxon>Ideonella</taxon>
    </lineage>
</organism>
<sequence>MIIGGNEDRDNDKPVLRRIVALSERAQPKIVVITAASAEPDVVWQAYDGAFEDLGVRHRQRLDLPDRHAADHAAHVRTITEADIVFMTGGDQTRLMSALAGSRAAVAIREGFAHRGQCVAGTSAGASVMSEHMMASGEVRSPPTKDMVRLARGLGLLHGVIIDQHFSERGRLPRLFAALAHHPPLMGLGIDEDTALVVRPFDSIEVIGSGAVTVVDGSSSTIDRVACAHGEALQLEKVVVHLLPAGGRYTRHAGATPVGPGIATAVHLLTTAACG</sequence>
<dbReference type="Pfam" id="PF03575">
    <property type="entry name" value="Peptidase_S51"/>
    <property type="match status" value="1"/>
</dbReference>
<comment type="function">
    <text evidence="2">Exopeptidase that catalyzes the hydrolytic cleavage of multi-L-arginyl-poly-L-aspartic acid (cyanophycin; a water-insoluble reserve polymer) into aspartate-arginine dipeptides.</text>
</comment>
<evidence type="ECO:0000256" key="4">
    <source>
        <dbReference type="ARBA" id="ARBA00013115"/>
    </source>
</evidence>
<dbReference type="NCBIfam" id="TIGR02069">
    <property type="entry name" value="cyanophycinase"/>
    <property type="match status" value="1"/>
</dbReference>
<accession>A0ABU9BS11</accession>
<keyword evidence="6" id="KW-0645">Protease</keyword>
<evidence type="ECO:0000256" key="2">
    <source>
        <dbReference type="ARBA" id="ARBA00002039"/>
    </source>
</evidence>
<dbReference type="SUPFAM" id="SSF52317">
    <property type="entry name" value="Class I glutamine amidotransferase-like"/>
    <property type="match status" value="1"/>
</dbReference>
<dbReference type="PANTHER" id="PTHR36175">
    <property type="entry name" value="CYANOPHYCINASE"/>
    <property type="match status" value="1"/>
</dbReference>
<comment type="similarity">
    <text evidence="3">Belongs to the peptidase S51 family.</text>
</comment>
<dbReference type="InterPro" id="IPR005320">
    <property type="entry name" value="Peptidase_S51"/>
</dbReference>
<dbReference type="CDD" id="cd03145">
    <property type="entry name" value="GAT1_cyanophycinase"/>
    <property type="match status" value="1"/>
</dbReference>
<dbReference type="InterPro" id="IPR011811">
    <property type="entry name" value="Peptidase_S51_cyanophycinase"/>
</dbReference>
<dbReference type="PANTHER" id="PTHR36175:SF1">
    <property type="entry name" value="CYANOPHYCINASE"/>
    <property type="match status" value="1"/>
</dbReference>